<organism evidence="2 3">
    <name type="scientific">Cordyceps fumosorosea (strain ARSEF 2679)</name>
    <name type="common">Isaria fumosorosea</name>
    <dbReference type="NCBI Taxonomy" id="1081104"/>
    <lineage>
        <taxon>Eukaryota</taxon>
        <taxon>Fungi</taxon>
        <taxon>Dikarya</taxon>
        <taxon>Ascomycota</taxon>
        <taxon>Pezizomycotina</taxon>
        <taxon>Sordariomycetes</taxon>
        <taxon>Hypocreomycetidae</taxon>
        <taxon>Hypocreales</taxon>
        <taxon>Cordycipitaceae</taxon>
        <taxon>Cordyceps</taxon>
    </lineage>
</organism>
<feature type="region of interest" description="Disordered" evidence="1">
    <location>
        <begin position="1"/>
        <end position="35"/>
    </location>
</feature>
<gene>
    <name evidence="2" type="ORF">ISF_00108</name>
</gene>
<keyword evidence="3" id="KW-1185">Reference proteome</keyword>
<dbReference type="Proteomes" id="UP000076744">
    <property type="component" value="Unassembled WGS sequence"/>
</dbReference>
<dbReference type="EMBL" id="AZHB01000001">
    <property type="protein sequence ID" value="OAA73207.1"/>
    <property type="molecule type" value="Genomic_DNA"/>
</dbReference>
<reference evidence="2 3" key="1">
    <citation type="journal article" date="2016" name="Genome Biol. Evol.">
        <title>Divergent and convergent evolution of fungal pathogenicity.</title>
        <authorList>
            <person name="Shang Y."/>
            <person name="Xiao G."/>
            <person name="Zheng P."/>
            <person name="Cen K."/>
            <person name="Zhan S."/>
            <person name="Wang C."/>
        </authorList>
    </citation>
    <scope>NUCLEOTIDE SEQUENCE [LARGE SCALE GENOMIC DNA]</scope>
    <source>
        <strain evidence="2 3">ARSEF 2679</strain>
    </source>
</reference>
<protein>
    <submittedName>
        <fullName evidence="2">Uncharacterized protein</fullName>
    </submittedName>
</protein>
<dbReference type="OrthoDB" id="5377226at2759"/>
<evidence type="ECO:0000256" key="1">
    <source>
        <dbReference type="SAM" id="MobiDB-lite"/>
    </source>
</evidence>
<dbReference type="RefSeq" id="XP_018708165.1">
    <property type="nucleotide sequence ID" value="XM_018843715.1"/>
</dbReference>
<feature type="region of interest" description="Disordered" evidence="1">
    <location>
        <begin position="58"/>
        <end position="106"/>
    </location>
</feature>
<evidence type="ECO:0000313" key="2">
    <source>
        <dbReference type="EMBL" id="OAA73207.1"/>
    </source>
</evidence>
<dbReference type="GeneID" id="30016400"/>
<proteinExistence type="predicted"/>
<comment type="caution">
    <text evidence="2">The sequence shown here is derived from an EMBL/GenBank/DDBJ whole genome shotgun (WGS) entry which is preliminary data.</text>
</comment>
<dbReference type="AlphaFoldDB" id="A0A168DZZ7"/>
<feature type="compositionally biased region" description="Basic and acidic residues" evidence="1">
    <location>
        <begin position="66"/>
        <end position="76"/>
    </location>
</feature>
<accession>A0A168DZZ7</accession>
<evidence type="ECO:0000313" key="3">
    <source>
        <dbReference type="Proteomes" id="UP000076744"/>
    </source>
</evidence>
<sequence>MPFVGGSDSPPPARNKRRWQDHTNNDDDDDDDDINARGVFSIYHASESCCPFSTRRMAAPVSKRTRISDDDDHSHSDLMPSHRRGPPQQQDREKTQTSAPAKGGGAAALAPCHICHRRPTKRSDLDSFARCEGCGAQTCFVCIRQCHGGPLDVDVLSEQEALSRSFNMQDAPDDDAPTIRDDGRPLPTATKTREQTKQEQQGWAACGHRSVVCSRCCVEKGPEGEVVCLGCLFGDEAPQDMTL</sequence>
<feature type="region of interest" description="Disordered" evidence="1">
    <location>
        <begin position="168"/>
        <end position="199"/>
    </location>
</feature>
<name>A0A168DZZ7_CORFA</name>